<sequence>MDCIQRQLGQYNNLCKTKAMVLEAMIPRLGLWLDHLDRRQHLNEVCTLFAAIDPPHADAVRQWASQVAQAAQERDARMAAKEVNDA</sequence>
<accession>A0A0F9EN89</accession>
<organism evidence="1">
    <name type="scientific">marine sediment metagenome</name>
    <dbReference type="NCBI Taxonomy" id="412755"/>
    <lineage>
        <taxon>unclassified sequences</taxon>
        <taxon>metagenomes</taxon>
        <taxon>ecological metagenomes</taxon>
    </lineage>
</organism>
<protein>
    <submittedName>
        <fullName evidence="1">Uncharacterized protein</fullName>
    </submittedName>
</protein>
<dbReference type="EMBL" id="LAZR01026766">
    <property type="protein sequence ID" value="KKL67741.1"/>
    <property type="molecule type" value="Genomic_DNA"/>
</dbReference>
<gene>
    <name evidence="1" type="ORF">LCGC14_2131990</name>
</gene>
<name>A0A0F9EN89_9ZZZZ</name>
<comment type="caution">
    <text evidence="1">The sequence shown here is derived from an EMBL/GenBank/DDBJ whole genome shotgun (WGS) entry which is preliminary data.</text>
</comment>
<dbReference type="AlphaFoldDB" id="A0A0F9EN89"/>
<evidence type="ECO:0000313" key="1">
    <source>
        <dbReference type="EMBL" id="KKL67741.1"/>
    </source>
</evidence>
<proteinExistence type="predicted"/>
<reference evidence="1" key="1">
    <citation type="journal article" date="2015" name="Nature">
        <title>Complex archaea that bridge the gap between prokaryotes and eukaryotes.</title>
        <authorList>
            <person name="Spang A."/>
            <person name="Saw J.H."/>
            <person name="Jorgensen S.L."/>
            <person name="Zaremba-Niedzwiedzka K."/>
            <person name="Martijn J."/>
            <person name="Lind A.E."/>
            <person name="van Eijk R."/>
            <person name="Schleper C."/>
            <person name="Guy L."/>
            <person name="Ettema T.J."/>
        </authorList>
    </citation>
    <scope>NUCLEOTIDE SEQUENCE</scope>
</reference>